<keyword evidence="7" id="KW-0067">ATP-binding</keyword>
<keyword evidence="4" id="KW-0808">Transferase</keyword>
<dbReference type="AlphaFoldDB" id="A0A6J7MSR7"/>
<protein>
    <recommendedName>
        <fullName evidence="3">tRNA dimethylallyltransferase</fullName>
        <ecNumber evidence="3">2.5.1.75</ecNumber>
    </recommendedName>
</protein>
<dbReference type="GO" id="GO:0005524">
    <property type="term" value="F:ATP binding"/>
    <property type="evidence" value="ECO:0007669"/>
    <property type="project" value="UniProtKB-KW"/>
</dbReference>
<evidence type="ECO:0000313" key="12">
    <source>
        <dbReference type="EMBL" id="CAB4981433.1"/>
    </source>
</evidence>
<dbReference type="GO" id="GO:0006400">
    <property type="term" value="P:tRNA modification"/>
    <property type="evidence" value="ECO:0007669"/>
    <property type="project" value="TreeGrafter"/>
</dbReference>
<evidence type="ECO:0000313" key="13">
    <source>
        <dbReference type="EMBL" id="CAB5017163.1"/>
    </source>
</evidence>
<evidence type="ECO:0000313" key="10">
    <source>
        <dbReference type="EMBL" id="CAB4787579.1"/>
    </source>
</evidence>
<keyword evidence="6" id="KW-0547">Nucleotide-binding</keyword>
<dbReference type="EC" id="2.5.1.75" evidence="3"/>
<dbReference type="PANTHER" id="PTHR11088">
    <property type="entry name" value="TRNA DIMETHYLALLYLTRANSFERASE"/>
    <property type="match status" value="1"/>
</dbReference>
<keyword evidence="8" id="KW-0460">Magnesium</keyword>
<dbReference type="Gene3D" id="3.40.50.300">
    <property type="entry name" value="P-loop containing nucleotide triphosphate hydrolases"/>
    <property type="match status" value="1"/>
</dbReference>
<dbReference type="EMBL" id="CAFAAC010000037">
    <property type="protein sequence ID" value="CAB4787579.1"/>
    <property type="molecule type" value="Genomic_DNA"/>
</dbReference>
<dbReference type="InterPro" id="IPR027417">
    <property type="entry name" value="P-loop_NTPase"/>
</dbReference>
<dbReference type="InterPro" id="IPR018022">
    <property type="entry name" value="IPT"/>
</dbReference>
<dbReference type="FunFam" id="1.10.20.140:FF:000001">
    <property type="entry name" value="tRNA dimethylallyltransferase"/>
    <property type="match status" value="1"/>
</dbReference>
<dbReference type="GO" id="GO:0052381">
    <property type="term" value="F:tRNA dimethylallyltransferase activity"/>
    <property type="evidence" value="ECO:0007669"/>
    <property type="project" value="UniProtKB-EC"/>
</dbReference>
<dbReference type="InterPro" id="IPR039657">
    <property type="entry name" value="Dimethylallyltransferase"/>
</dbReference>
<evidence type="ECO:0000256" key="3">
    <source>
        <dbReference type="ARBA" id="ARBA00012665"/>
    </source>
</evidence>
<evidence type="ECO:0000256" key="1">
    <source>
        <dbReference type="ARBA" id="ARBA00001946"/>
    </source>
</evidence>
<dbReference type="Pfam" id="PF01715">
    <property type="entry name" value="IPPT"/>
    <property type="match status" value="1"/>
</dbReference>
<evidence type="ECO:0000256" key="6">
    <source>
        <dbReference type="ARBA" id="ARBA00022741"/>
    </source>
</evidence>
<dbReference type="PANTHER" id="PTHR11088:SF60">
    <property type="entry name" value="TRNA DIMETHYLALLYLTRANSFERASE"/>
    <property type="match status" value="1"/>
</dbReference>
<name>A0A6J7MSR7_9ZZZZ</name>
<gene>
    <name evidence="10" type="ORF">UFOPK2967_00702</name>
    <name evidence="11" type="ORF">UFOPK3587_00135</name>
    <name evidence="12" type="ORF">UFOPK3984_00414</name>
    <name evidence="13" type="ORF">UFOPK4114_00637</name>
</gene>
<dbReference type="EMBL" id="CAFBOP010000009">
    <property type="protein sequence ID" value="CAB4981433.1"/>
    <property type="molecule type" value="Genomic_DNA"/>
</dbReference>
<evidence type="ECO:0000256" key="5">
    <source>
        <dbReference type="ARBA" id="ARBA00022694"/>
    </source>
</evidence>
<comment type="cofactor">
    <cofactor evidence="1">
        <name>Mg(2+)</name>
        <dbReference type="ChEBI" id="CHEBI:18420"/>
    </cofactor>
</comment>
<dbReference type="Gene3D" id="1.10.20.140">
    <property type="match status" value="1"/>
</dbReference>
<evidence type="ECO:0000313" key="11">
    <source>
        <dbReference type="EMBL" id="CAB4894886.1"/>
    </source>
</evidence>
<comment type="catalytic activity">
    <reaction evidence="9">
        <text>adenosine(37) in tRNA + dimethylallyl diphosphate = N(6)-dimethylallyladenosine(37) in tRNA + diphosphate</text>
        <dbReference type="Rhea" id="RHEA:26482"/>
        <dbReference type="Rhea" id="RHEA-COMP:10162"/>
        <dbReference type="Rhea" id="RHEA-COMP:10375"/>
        <dbReference type="ChEBI" id="CHEBI:33019"/>
        <dbReference type="ChEBI" id="CHEBI:57623"/>
        <dbReference type="ChEBI" id="CHEBI:74411"/>
        <dbReference type="ChEBI" id="CHEBI:74415"/>
        <dbReference type="EC" id="2.5.1.75"/>
    </reaction>
</comment>
<comment type="similarity">
    <text evidence="2">Belongs to the IPP transferase family.</text>
</comment>
<dbReference type="SUPFAM" id="SSF52540">
    <property type="entry name" value="P-loop containing nucleoside triphosphate hydrolases"/>
    <property type="match status" value="1"/>
</dbReference>
<evidence type="ECO:0000256" key="4">
    <source>
        <dbReference type="ARBA" id="ARBA00022679"/>
    </source>
</evidence>
<keyword evidence="5" id="KW-0819">tRNA processing</keyword>
<dbReference type="EMBL" id="CAFBPP010000020">
    <property type="protein sequence ID" value="CAB5017163.1"/>
    <property type="molecule type" value="Genomic_DNA"/>
</dbReference>
<dbReference type="NCBIfam" id="TIGR00174">
    <property type="entry name" value="miaA"/>
    <property type="match status" value="1"/>
</dbReference>
<sequence length="309" mass="34558">MKLIIICGATATGKSETAIALAKHLDAEIISADSMQLYKGMDIGTAKLSVDQRDGVAHHLLDVLEVHEDANVAWYQERARKLISEIHSRGKDVVVVGGTGLYIKAILDDLNFPDTDPEVRKSLNALAEKIGGDAMFERLEKLDPGAALAIDKANLRRVIRALEVIEITGKPFTANLPRKDSTHFPDAQQFGLVMDRETLDQRISNRVDEMWQKGLVQETHTLLSSGLREGRTAQLALGYAQVIKFADGLISEADAQEDTKRATRQYARRQETWFSRDERIRWISPTQPRLETIISHLRNSQSTRAALHE</sequence>
<dbReference type="EMBL" id="CAFBMN010000003">
    <property type="protein sequence ID" value="CAB4894886.1"/>
    <property type="molecule type" value="Genomic_DNA"/>
</dbReference>
<evidence type="ECO:0000256" key="2">
    <source>
        <dbReference type="ARBA" id="ARBA00005842"/>
    </source>
</evidence>
<dbReference type="HAMAP" id="MF_00185">
    <property type="entry name" value="IPP_trans"/>
    <property type="match status" value="1"/>
</dbReference>
<evidence type="ECO:0000256" key="7">
    <source>
        <dbReference type="ARBA" id="ARBA00022840"/>
    </source>
</evidence>
<organism evidence="12">
    <name type="scientific">freshwater metagenome</name>
    <dbReference type="NCBI Taxonomy" id="449393"/>
    <lineage>
        <taxon>unclassified sequences</taxon>
        <taxon>metagenomes</taxon>
        <taxon>ecological metagenomes</taxon>
    </lineage>
</organism>
<accession>A0A6J7MSR7</accession>
<reference evidence="12" key="1">
    <citation type="submission" date="2020-05" db="EMBL/GenBank/DDBJ databases">
        <authorList>
            <person name="Chiriac C."/>
            <person name="Salcher M."/>
            <person name="Ghai R."/>
            <person name="Kavagutti S V."/>
        </authorList>
    </citation>
    <scope>NUCLEOTIDE SEQUENCE</scope>
</reference>
<evidence type="ECO:0000256" key="9">
    <source>
        <dbReference type="ARBA" id="ARBA00049563"/>
    </source>
</evidence>
<proteinExistence type="inferred from homology"/>
<evidence type="ECO:0000256" key="8">
    <source>
        <dbReference type="ARBA" id="ARBA00022842"/>
    </source>
</evidence>